<dbReference type="Proteomes" id="UP001055811">
    <property type="component" value="Linkage Group LG06"/>
</dbReference>
<accession>A0ACB9BFS2</accession>
<comment type="caution">
    <text evidence="1">The sequence shown here is derived from an EMBL/GenBank/DDBJ whole genome shotgun (WGS) entry which is preliminary data.</text>
</comment>
<organism evidence="1 2">
    <name type="scientific">Cichorium intybus</name>
    <name type="common">Chicory</name>
    <dbReference type="NCBI Taxonomy" id="13427"/>
    <lineage>
        <taxon>Eukaryota</taxon>
        <taxon>Viridiplantae</taxon>
        <taxon>Streptophyta</taxon>
        <taxon>Embryophyta</taxon>
        <taxon>Tracheophyta</taxon>
        <taxon>Spermatophyta</taxon>
        <taxon>Magnoliopsida</taxon>
        <taxon>eudicotyledons</taxon>
        <taxon>Gunneridae</taxon>
        <taxon>Pentapetalae</taxon>
        <taxon>asterids</taxon>
        <taxon>campanulids</taxon>
        <taxon>Asterales</taxon>
        <taxon>Asteraceae</taxon>
        <taxon>Cichorioideae</taxon>
        <taxon>Cichorieae</taxon>
        <taxon>Cichoriinae</taxon>
        <taxon>Cichorium</taxon>
    </lineage>
</organism>
<dbReference type="EMBL" id="CM042014">
    <property type="protein sequence ID" value="KAI3721364.1"/>
    <property type="molecule type" value="Genomic_DNA"/>
</dbReference>
<proteinExistence type="predicted"/>
<evidence type="ECO:0000313" key="1">
    <source>
        <dbReference type="EMBL" id="KAI3721364.1"/>
    </source>
</evidence>
<protein>
    <submittedName>
        <fullName evidence="1">Uncharacterized protein</fullName>
    </submittedName>
</protein>
<name>A0ACB9BFS2_CICIN</name>
<reference evidence="2" key="1">
    <citation type="journal article" date="2022" name="Mol. Ecol. Resour.">
        <title>The genomes of chicory, endive, great burdock and yacon provide insights into Asteraceae palaeo-polyploidization history and plant inulin production.</title>
        <authorList>
            <person name="Fan W."/>
            <person name="Wang S."/>
            <person name="Wang H."/>
            <person name="Wang A."/>
            <person name="Jiang F."/>
            <person name="Liu H."/>
            <person name="Zhao H."/>
            <person name="Xu D."/>
            <person name="Zhang Y."/>
        </authorList>
    </citation>
    <scope>NUCLEOTIDE SEQUENCE [LARGE SCALE GENOMIC DNA]</scope>
    <source>
        <strain evidence="2">cv. Punajuju</strain>
    </source>
</reference>
<reference evidence="1 2" key="2">
    <citation type="journal article" date="2022" name="Mol. Ecol. Resour.">
        <title>The genomes of chicory, endive, great burdock and yacon provide insights into Asteraceae paleo-polyploidization history and plant inulin production.</title>
        <authorList>
            <person name="Fan W."/>
            <person name="Wang S."/>
            <person name="Wang H."/>
            <person name="Wang A."/>
            <person name="Jiang F."/>
            <person name="Liu H."/>
            <person name="Zhao H."/>
            <person name="Xu D."/>
            <person name="Zhang Y."/>
        </authorList>
    </citation>
    <scope>NUCLEOTIDE SEQUENCE [LARGE SCALE GENOMIC DNA]</scope>
    <source>
        <strain evidence="2">cv. Punajuju</strain>
        <tissue evidence="1">Leaves</tissue>
    </source>
</reference>
<sequence length="248" mass="27494">MFINLIGDSQLEKGTSVEAAAVATTTIRRSIVTTCYVRRHQIVFIITAASASTFTIATTCTFSFFTDMTSSTDTTRSSATNLSSTTLASSCNGEAAKLKFFKKTLSEKGMLQKQRMEMRVMRERHQRGMYFLGIAIPSGLFIPVILAGASYGRIIGQILSPIANLDCDPLIFDPLSVEYVTVKQNQTQILYWIVGCLISVHEHNTSGCGSPPINVSPQNYVLQYKPRNRGRRDRYREDDEGRGILGLL</sequence>
<keyword evidence="2" id="KW-1185">Reference proteome</keyword>
<evidence type="ECO:0000313" key="2">
    <source>
        <dbReference type="Proteomes" id="UP001055811"/>
    </source>
</evidence>
<gene>
    <name evidence="1" type="ORF">L2E82_32374</name>
</gene>